<accession>A0A7Y0U0Z2</accession>
<reference evidence="1 2" key="1">
    <citation type="submission" date="2020-04" db="EMBL/GenBank/DDBJ databases">
        <title>Antimicrobial susceptibility and clonality of vaginal-derived multi-drug resistant Mobiluncus isolates in China.</title>
        <authorList>
            <person name="Zhang X."/>
        </authorList>
    </citation>
    <scope>NUCLEOTIDE SEQUENCE [LARGE SCALE GENOMIC DNA]</scope>
    <source>
        <strain evidence="1 2">13</strain>
    </source>
</reference>
<dbReference type="RefSeq" id="WP_169771769.1">
    <property type="nucleotide sequence ID" value="NZ_JABCUR010000003.1"/>
</dbReference>
<dbReference type="EMBL" id="JABCUR010000003">
    <property type="protein sequence ID" value="NMW64797.1"/>
    <property type="molecule type" value="Genomic_DNA"/>
</dbReference>
<protein>
    <submittedName>
        <fullName evidence="1">Uncharacterized protein</fullName>
    </submittedName>
</protein>
<comment type="caution">
    <text evidence="1">The sequence shown here is derived from an EMBL/GenBank/DDBJ whole genome shotgun (WGS) entry which is preliminary data.</text>
</comment>
<name>A0A7Y0U0Z2_9ACTO</name>
<dbReference type="AlphaFoldDB" id="A0A7Y0U0Z2"/>
<gene>
    <name evidence="1" type="ORF">HHJ78_04450</name>
</gene>
<dbReference type="Proteomes" id="UP000578252">
    <property type="component" value="Unassembled WGS sequence"/>
</dbReference>
<sequence>MGFFKRAVKNKGFGIVAFRSDSVAEPYTKTEYQRPKSAIPVITEQTPRLSRARNNAWIKPINVWEWDENSKRAALALGCADLSNGKSAPCEVALWKEGHGLPIWVIAAGVVVGELPDDGRVRDKLKRAGSDVGIAQAEIRHRTSGQMNAGDVEYGWRIHV</sequence>
<evidence type="ECO:0000313" key="2">
    <source>
        <dbReference type="Proteomes" id="UP000578252"/>
    </source>
</evidence>
<evidence type="ECO:0000313" key="1">
    <source>
        <dbReference type="EMBL" id="NMW64797.1"/>
    </source>
</evidence>
<proteinExistence type="predicted"/>
<organism evidence="1 2">
    <name type="scientific">Mobiluncus mulieris</name>
    <dbReference type="NCBI Taxonomy" id="2052"/>
    <lineage>
        <taxon>Bacteria</taxon>
        <taxon>Bacillati</taxon>
        <taxon>Actinomycetota</taxon>
        <taxon>Actinomycetes</taxon>
        <taxon>Actinomycetales</taxon>
        <taxon>Actinomycetaceae</taxon>
        <taxon>Mobiluncus</taxon>
    </lineage>
</organism>